<sequence>MQKHLGIGSLFLSFCCFHHLPL</sequence>
<evidence type="ECO:0000313" key="1">
    <source>
        <dbReference type="EMBL" id="MBX52694.1"/>
    </source>
</evidence>
<dbReference type="AlphaFoldDB" id="A0A2P2PD90"/>
<dbReference type="EMBL" id="GGEC01072210">
    <property type="protein sequence ID" value="MBX52694.1"/>
    <property type="molecule type" value="Transcribed_RNA"/>
</dbReference>
<organism evidence="1">
    <name type="scientific">Rhizophora mucronata</name>
    <name type="common">Asiatic mangrove</name>
    <dbReference type="NCBI Taxonomy" id="61149"/>
    <lineage>
        <taxon>Eukaryota</taxon>
        <taxon>Viridiplantae</taxon>
        <taxon>Streptophyta</taxon>
        <taxon>Embryophyta</taxon>
        <taxon>Tracheophyta</taxon>
        <taxon>Spermatophyta</taxon>
        <taxon>Magnoliopsida</taxon>
        <taxon>eudicotyledons</taxon>
        <taxon>Gunneridae</taxon>
        <taxon>Pentapetalae</taxon>
        <taxon>rosids</taxon>
        <taxon>fabids</taxon>
        <taxon>Malpighiales</taxon>
        <taxon>Rhizophoraceae</taxon>
        <taxon>Rhizophora</taxon>
    </lineage>
</organism>
<protein>
    <submittedName>
        <fullName evidence="1">Uncharacterized protein</fullName>
    </submittedName>
</protein>
<accession>A0A2P2PD90</accession>
<reference evidence="1" key="1">
    <citation type="submission" date="2018-02" db="EMBL/GenBank/DDBJ databases">
        <title>Rhizophora mucronata_Transcriptome.</title>
        <authorList>
            <person name="Meera S.P."/>
            <person name="Sreeshan A."/>
            <person name="Augustine A."/>
        </authorList>
    </citation>
    <scope>NUCLEOTIDE SEQUENCE</scope>
    <source>
        <tissue evidence="1">Leaf</tissue>
    </source>
</reference>
<proteinExistence type="predicted"/>
<name>A0A2P2PD90_RHIMU</name>